<dbReference type="EMBL" id="MT142903">
    <property type="protein sequence ID" value="QJA90293.1"/>
    <property type="molecule type" value="Genomic_DNA"/>
</dbReference>
<name>A0A6M3L7E4_9ZZZZ</name>
<dbReference type="InterPro" id="IPR050179">
    <property type="entry name" value="Trans_hexapeptide_repeat"/>
</dbReference>
<dbReference type="InterPro" id="IPR001451">
    <property type="entry name" value="Hexapep"/>
</dbReference>
<dbReference type="Gene3D" id="2.160.10.10">
    <property type="entry name" value="Hexapeptide repeat proteins"/>
    <property type="match status" value="1"/>
</dbReference>
<proteinExistence type="predicted"/>
<accession>A0A6M3L7E4</accession>
<sequence length="221" mass="24805">MIPYNKKIIIFGIGPFGEICDEYLNNYPDKVIGFAEDEGYSERDEFKGLPIFTLNYLDNPEEYYIYVAVGYGGIIPNDLREDIVNRVKGMGFNLLTFLHKDSIYNNDSFKNSEHNFVFELNNIQPFVTIGNNNIFWAGNHIGHHSTIGSHNFFSSHVVVSGNCKIGDNNFFGVNSTIIDGITIGNGCIVGAGALVLKDVPDNTKVIGMWRGDKHRLRSKEI</sequence>
<dbReference type="InterPro" id="IPR011004">
    <property type="entry name" value="Trimer_LpxA-like_sf"/>
</dbReference>
<gene>
    <name evidence="1" type="ORF">MM415B02406_0007</name>
    <name evidence="2" type="ORF">TM448B00541_0008</name>
</gene>
<dbReference type="PANTHER" id="PTHR43300">
    <property type="entry name" value="ACETYLTRANSFERASE"/>
    <property type="match status" value="1"/>
</dbReference>
<evidence type="ECO:0000313" key="1">
    <source>
        <dbReference type="EMBL" id="QJA90293.1"/>
    </source>
</evidence>
<keyword evidence="1" id="KW-0808">Transferase</keyword>
<reference evidence="1" key="1">
    <citation type="submission" date="2020-03" db="EMBL/GenBank/DDBJ databases">
        <title>The deep terrestrial virosphere.</title>
        <authorList>
            <person name="Holmfeldt K."/>
            <person name="Nilsson E."/>
            <person name="Simone D."/>
            <person name="Lopez-Fernandez M."/>
            <person name="Wu X."/>
            <person name="de Brujin I."/>
            <person name="Lundin D."/>
            <person name="Andersson A."/>
            <person name="Bertilsson S."/>
            <person name="Dopson M."/>
        </authorList>
    </citation>
    <scope>NUCLEOTIDE SEQUENCE</scope>
    <source>
        <strain evidence="1">MM415B02406</strain>
        <strain evidence="2">TM448B00541</strain>
    </source>
</reference>
<dbReference type="AlphaFoldDB" id="A0A6M3L7E4"/>
<dbReference type="GO" id="GO:0016740">
    <property type="term" value="F:transferase activity"/>
    <property type="evidence" value="ECO:0007669"/>
    <property type="project" value="UniProtKB-KW"/>
</dbReference>
<dbReference type="Pfam" id="PF00132">
    <property type="entry name" value="Hexapep"/>
    <property type="match status" value="1"/>
</dbReference>
<dbReference type="Gene3D" id="3.40.50.20">
    <property type="match status" value="1"/>
</dbReference>
<dbReference type="CDD" id="cd03360">
    <property type="entry name" value="LbH_AT_putative"/>
    <property type="match status" value="1"/>
</dbReference>
<organism evidence="1">
    <name type="scientific">viral metagenome</name>
    <dbReference type="NCBI Taxonomy" id="1070528"/>
    <lineage>
        <taxon>unclassified sequences</taxon>
        <taxon>metagenomes</taxon>
        <taxon>organismal metagenomes</taxon>
    </lineage>
</organism>
<evidence type="ECO:0000313" key="2">
    <source>
        <dbReference type="EMBL" id="QJH95854.1"/>
    </source>
</evidence>
<dbReference type="PANTHER" id="PTHR43300:SF4">
    <property type="entry name" value="ACYL-[ACYL-CARRIER-PROTEIN]--UDP-N-ACETYLGLUCOSAMINE O-ACYLTRANSFERASE"/>
    <property type="match status" value="1"/>
</dbReference>
<protein>
    <submittedName>
        <fullName evidence="1">Putative hexapeptide repeat-containing transferase</fullName>
    </submittedName>
</protein>
<dbReference type="EMBL" id="MT144631">
    <property type="protein sequence ID" value="QJH95854.1"/>
    <property type="molecule type" value="Genomic_DNA"/>
</dbReference>
<dbReference type="InterPro" id="IPR020019">
    <property type="entry name" value="AcTrfase_PglD-like"/>
</dbReference>
<dbReference type="SUPFAM" id="SSF51161">
    <property type="entry name" value="Trimeric LpxA-like enzymes"/>
    <property type="match status" value="1"/>
</dbReference>